<keyword evidence="3" id="KW-1185">Reference proteome</keyword>
<dbReference type="EMBL" id="CP117167">
    <property type="protein sequence ID" value="WCT10909.1"/>
    <property type="molecule type" value="Genomic_DNA"/>
</dbReference>
<keyword evidence="1" id="KW-0732">Signal</keyword>
<feature type="signal peptide" evidence="1">
    <location>
        <begin position="1"/>
        <end position="23"/>
    </location>
</feature>
<gene>
    <name evidence="2" type="ORF">PQO05_19410</name>
</gene>
<accession>A0ABY7T3Q5</accession>
<dbReference type="RefSeq" id="WP_273629099.1">
    <property type="nucleotide sequence ID" value="NZ_CP117167.1"/>
</dbReference>
<evidence type="ECO:0000256" key="1">
    <source>
        <dbReference type="SAM" id="SignalP"/>
    </source>
</evidence>
<reference evidence="2 3" key="1">
    <citation type="submission" date="2023-02" db="EMBL/GenBank/DDBJ databases">
        <title>Genome sequence of Mucilaginibacter jinjuensis strain KACC 16571.</title>
        <authorList>
            <person name="Kim S."/>
            <person name="Heo J."/>
            <person name="Kwon S.-W."/>
        </authorList>
    </citation>
    <scope>NUCLEOTIDE SEQUENCE [LARGE SCALE GENOMIC DNA]</scope>
    <source>
        <strain evidence="2 3">KACC 16571</strain>
    </source>
</reference>
<sequence>MKKAIIAIAIIAVAALTTLTVSSKSTSTKPVELTKVNSSELVKKSFTAPKSDLSSID</sequence>
<name>A0ABY7T3Q5_9SPHI</name>
<organism evidence="2 3">
    <name type="scientific">Mucilaginibacter jinjuensis</name>
    <dbReference type="NCBI Taxonomy" id="1176721"/>
    <lineage>
        <taxon>Bacteria</taxon>
        <taxon>Pseudomonadati</taxon>
        <taxon>Bacteroidota</taxon>
        <taxon>Sphingobacteriia</taxon>
        <taxon>Sphingobacteriales</taxon>
        <taxon>Sphingobacteriaceae</taxon>
        <taxon>Mucilaginibacter</taxon>
    </lineage>
</organism>
<proteinExistence type="predicted"/>
<protein>
    <submittedName>
        <fullName evidence="2">Uncharacterized protein</fullName>
    </submittedName>
</protein>
<feature type="chain" id="PRO_5047470193" evidence="1">
    <location>
        <begin position="24"/>
        <end position="57"/>
    </location>
</feature>
<evidence type="ECO:0000313" key="2">
    <source>
        <dbReference type="EMBL" id="WCT10909.1"/>
    </source>
</evidence>
<dbReference type="Proteomes" id="UP001216139">
    <property type="component" value="Chromosome"/>
</dbReference>
<evidence type="ECO:0000313" key="3">
    <source>
        <dbReference type="Proteomes" id="UP001216139"/>
    </source>
</evidence>